<proteinExistence type="predicted"/>
<dbReference type="InterPro" id="IPR017850">
    <property type="entry name" value="Alkaline_phosphatase_core_sf"/>
</dbReference>
<dbReference type="EMBL" id="LNYJ01000003">
    <property type="protein sequence ID" value="KTD18980.1"/>
    <property type="molecule type" value="Genomic_DNA"/>
</dbReference>
<feature type="transmembrane region" description="Helical" evidence="1">
    <location>
        <begin position="117"/>
        <end position="133"/>
    </location>
</feature>
<gene>
    <name evidence="3" type="ORF">Ljor_0203</name>
</gene>
<dbReference type="AlphaFoldDB" id="A0A0W0VFR6"/>
<keyword evidence="1" id="KW-1133">Transmembrane helix</keyword>
<dbReference type="SUPFAM" id="SSF53649">
    <property type="entry name" value="Alkaline phosphatase-like"/>
    <property type="match status" value="1"/>
</dbReference>
<feature type="domain" description="Sulfatase N-terminal" evidence="2">
    <location>
        <begin position="163"/>
        <end position="435"/>
    </location>
</feature>
<dbReference type="Proteomes" id="UP000055035">
    <property type="component" value="Unassembled WGS sequence"/>
</dbReference>
<dbReference type="PATRIC" id="fig|456.5.peg.219"/>
<sequence>MGQFKANWRYLFVFPFFLTAILTSFLAANGIESTSHEALTCYLLLTGISFFPGLLLMYGGAFLRISLLSFLVILLILSQFKTLPVLPFSLKYRYLIPVLFATVASLLYVLRNKLDELVFLVFGLLWIGAFFTPKSSFIHVQEFQPERDANSNLPPYVEVVLDEHIGLEGVDPKDAPQLVDQIKNKYINEHFRVFGRAFSRDVRSIASFSNFLNFKPINDLSPYLNDVTEEDKHSVIKNKLFKALSQQGYHINVLQSSYLDVCEPQNHVAFKTCVTYKHIAPTPGNPSTGTITKSVAILKNIFSILHLEIVYNRLKESKVWALLDLPKQDDETLLSPSTAAYKAFPEVLRLAQNIKRGNAYFIHLLLPHAPYVFNKECQYVGEQQNKTQAYFNQVECTHKLLTEFLQVVNNNPETANSTIIFHGDHGSRIEEPDVRRNYQFTQENIIKNFSAFFAVKSPLYSAGYDLTELPLDFLLKKIISGKDIKAEEKTANFVYLRSRNQFDLGKMAMPDFRLGQVAGQPTTTT</sequence>
<dbReference type="STRING" id="456.Ljor_0203"/>
<keyword evidence="1" id="KW-0472">Membrane</keyword>
<dbReference type="RefSeq" id="WP_058469786.1">
    <property type="nucleotide sequence ID" value="NZ_CAAAIC010000005.1"/>
</dbReference>
<accession>A0A0W0VFR6</accession>
<feature type="transmembrane region" description="Helical" evidence="1">
    <location>
        <begin position="37"/>
        <end position="55"/>
    </location>
</feature>
<reference evidence="3 4" key="1">
    <citation type="submission" date="2015-11" db="EMBL/GenBank/DDBJ databases">
        <title>Genomic analysis of 38 Legionella species identifies large and diverse effector repertoires.</title>
        <authorList>
            <person name="Burstein D."/>
            <person name="Amaro F."/>
            <person name="Zusman T."/>
            <person name="Lifshitz Z."/>
            <person name="Cohen O."/>
            <person name="Gilbert J.A."/>
            <person name="Pupko T."/>
            <person name="Shuman H.A."/>
            <person name="Segal G."/>
        </authorList>
    </citation>
    <scope>NUCLEOTIDE SEQUENCE [LARGE SCALE GENOMIC DNA]</scope>
    <source>
        <strain evidence="3 4">BL-540</strain>
    </source>
</reference>
<comment type="caution">
    <text evidence="3">The sequence shown here is derived from an EMBL/GenBank/DDBJ whole genome shotgun (WGS) entry which is preliminary data.</text>
</comment>
<dbReference type="Pfam" id="PF00884">
    <property type="entry name" value="Sulfatase"/>
    <property type="match status" value="1"/>
</dbReference>
<dbReference type="Gene3D" id="3.40.720.10">
    <property type="entry name" value="Alkaline Phosphatase, subunit A"/>
    <property type="match status" value="1"/>
</dbReference>
<keyword evidence="4" id="KW-1185">Reference proteome</keyword>
<evidence type="ECO:0000313" key="3">
    <source>
        <dbReference type="EMBL" id="KTD18980.1"/>
    </source>
</evidence>
<keyword evidence="1" id="KW-0812">Transmembrane</keyword>
<evidence type="ECO:0000256" key="1">
    <source>
        <dbReference type="SAM" id="Phobius"/>
    </source>
</evidence>
<organism evidence="3 4">
    <name type="scientific">Legionella jordanis</name>
    <dbReference type="NCBI Taxonomy" id="456"/>
    <lineage>
        <taxon>Bacteria</taxon>
        <taxon>Pseudomonadati</taxon>
        <taxon>Pseudomonadota</taxon>
        <taxon>Gammaproteobacteria</taxon>
        <taxon>Legionellales</taxon>
        <taxon>Legionellaceae</taxon>
        <taxon>Legionella</taxon>
    </lineage>
</organism>
<dbReference type="OrthoDB" id="681113at2"/>
<evidence type="ECO:0000259" key="2">
    <source>
        <dbReference type="Pfam" id="PF00884"/>
    </source>
</evidence>
<evidence type="ECO:0000313" key="4">
    <source>
        <dbReference type="Proteomes" id="UP000055035"/>
    </source>
</evidence>
<feature type="transmembrane region" description="Helical" evidence="1">
    <location>
        <begin position="92"/>
        <end position="110"/>
    </location>
</feature>
<feature type="transmembrane region" description="Helical" evidence="1">
    <location>
        <begin position="62"/>
        <end position="80"/>
    </location>
</feature>
<dbReference type="InterPro" id="IPR000917">
    <property type="entry name" value="Sulfatase_N"/>
</dbReference>
<name>A0A0W0VFR6_9GAMM</name>
<protein>
    <submittedName>
        <fullName evidence="3">Sulfatase</fullName>
    </submittedName>
</protein>